<comment type="caution">
    <text evidence="6">The sequence shown here is derived from an EMBL/GenBank/DDBJ whole genome shotgun (WGS) entry which is preliminary data.</text>
</comment>
<dbReference type="Gene3D" id="1.10.8.20">
    <property type="entry name" value="N-terminal domain of phosphatidylinositol transfer protein sec14p"/>
    <property type="match status" value="1"/>
</dbReference>
<feature type="compositionally biased region" description="Low complexity" evidence="4">
    <location>
        <begin position="721"/>
        <end position="741"/>
    </location>
</feature>
<proteinExistence type="inferred from homology"/>
<gene>
    <name evidence="6" type="ORF">VaNZ11_008343</name>
</gene>
<feature type="compositionally biased region" description="Low complexity" evidence="4">
    <location>
        <begin position="450"/>
        <end position="467"/>
    </location>
</feature>
<dbReference type="InterPro" id="IPR036865">
    <property type="entry name" value="CRAL-TRIO_dom_sf"/>
</dbReference>
<dbReference type="Pfam" id="PF00650">
    <property type="entry name" value="CRAL_TRIO"/>
    <property type="match status" value="1"/>
</dbReference>
<dbReference type="Gene3D" id="3.40.525.10">
    <property type="entry name" value="CRAL-TRIO lipid binding domain"/>
    <property type="match status" value="1"/>
</dbReference>
<organism evidence="6 7">
    <name type="scientific">Volvox africanus</name>
    <dbReference type="NCBI Taxonomy" id="51714"/>
    <lineage>
        <taxon>Eukaryota</taxon>
        <taxon>Viridiplantae</taxon>
        <taxon>Chlorophyta</taxon>
        <taxon>core chlorophytes</taxon>
        <taxon>Chlorophyceae</taxon>
        <taxon>CS clade</taxon>
        <taxon>Chlamydomonadales</taxon>
        <taxon>Volvocaceae</taxon>
        <taxon>Volvox</taxon>
    </lineage>
</organism>
<feature type="domain" description="CRAL-TRIO" evidence="5">
    <location>
        <begin position="87"/>
        <end position="260"/>
    </location>
</feature>
<dbReference type="Proteomes" id="UP001165090">
    <property type="component" value="Unassembled WGS sequence"/>
</dbReference>
<dbReference type="SUPFAM" id="SSF46938">
    <property type="entry name" value="CRAL/TRIO N-terminal domain"/>
    <property type="match status" value="1"/>
</dbReference>
<feature type="region of interest" description="Disordered" evidence="4">
    <location>
        <begin position="319"/>
        <end position="383"/>
    </location>
</feature>
<feature type="compositionally biased region" description="Pro residues" evidence="4">
    <location>
        <begin position="366"/>
        <end position="375"/>
    </location>
</feature>
<evidence type="ECO:0000256" key="4">
    <source>
        <dbReference type="SAM" id="MobiDB-lite"/>
    </source>
</evidence>
<feature type="region of interest" description="Disordered" evidence="4">
    <location>
        <begin position="994"/>
        <end position="1020"/>
    </location>
</feature>
<dbReference type="SMART" id="SM00516">
    <property type="entry name" value="SEC14"/>
    <property type="match status" value="1"/>
</dbReference>
<feature type="region of interest" description="Disordered" evidence="4">
    <location>
        <begin position="721"/>
        <end position="747"/>
    </location>
</feature>
<accession>A0ABQ5S6H1</accession>
<dbReference type="PANTHER" id="PTHR45657">
    <property type="entry name" value="CRAL-TRIO DOMAIN-CONTAINING PROTEIN YKL091C-RELATED"/>
    <property type="match status" value="1"/>
</dbReference>
<evidence type="ECO:0000313" key="7">
    <source>
        <dbReference type="Proteomes" id="UP001165090"/>
    </source>
</evidence>
<dbReference type="EMBL" id="BSDZ01000021">
    <property type="protein sequence ID" value="GLI64942.1"/>
    <property type="molecule type" value="Genomic_DNA"/>
</dbReference>
<dbReference type="PROSITE" id="PS50191">
    <property type="entry name" value="CRAL_TRIO"/>
    <property type="match status" value="1"/>
</dbReference>
<evidence type="ECO:0000259" key="5">
    <source>
        <dbReference type="PROSITE" id="PS50191"/>
    </source>
</evidence>
<comment type="similarity">
    <text evidence="3">Belongs to the SFH family.</text>
</comment>
<feature type="region of interest" description="Disordered" evidence="4">
    <location>
        <begin position="408"/>
        <end position="467"/>
    </location>
</feature>
<dbReference type="SUPFAM" id="SSF52087">
    <property type="entry name" value="CRAL/TRIO domain"/>
    <property type="match status" value="1"/>
</dbReference>
<dbReference type="InterPro" id="IPR051026">
    <property type="entry name" value="PI/PC_transfer"/>
</dbReference>
<feature type="compositionally biased region" description="Basic and acidic residues" evidence="4">
    <location>
        <begin position="1098"/>
        <end position="1111"/>
    </location>
</feature>
<name>A0ABQ5S6H1_9CHLO</name>
<keyword evidence="7" id="KW-1185">Reference proteome</keyword>
<dbReference type="InterPro" id="IPR001251">
    <property type="entry name" value="CRAL-TRIO_dom"/>
</dbReference>
<feature type="compositionally biased region" description="Low complexity" evidence="4">
    <location>
        <begin position="417"/>
        <end position="429"/>
    </location>
</feature>
<feature type="region of interest" description="Disordered" evidence="4">
    <location>
        <begin position="1081"/>
        <end position="1111"/>
    </location>
</feature>
<evidence type="ECO:0000256" key="1">
    <source>
        <dbReference type="ARBA" id="ARBA00004202"/>
    </source>
</evidence>
<feature type="compositionally biased region" description="Low complexity" evidence="4">
    <location>
        <begin position="350"/>
        <end position="365"/>
    </location>
</feature>
<comment type="subcellular location">
    <subcellularLocation>
        <location evidence="1">Cell membrane</location>
        <topology evidence="1">Peripheral membrane protein</topology>
    </subcellularLocation>
    <subcellularLocation>
        <location evidence="2">Golgi apparatus membrane</location>
        <topology evidence="2">Peripheral membrane protein</topology>
    </subcellularLocation>
</comment>
<evidence type="ECO:0000256" key="3">
    <source>
        <dbReference type="ARBA" id="ARBA00038020"/>
    </source>
</evidence>
<feature type="compositionally biased region" description="Polar residues" evidence="4">
    <location>
        <begin position="440"/>
        <end position="449"/>
    </location>
</feature>
<evidence type="ECO:0000313" key="6">
    <source>
        <dbReference type="EMBL" id="GLI64942.1"/>
    </source>
</evidence>
<sequence length="1129" mass="117136">MALSSSGFPLASRGLSSEQEAKVHAFKRILQQSGSWDDNCFDEHDCARFLKARNYDFQAAKQMWDGMLAWRRENRVQTIRDWFVFHERKEYDRVFPTGLHKTDKEGHPVLIQQLGRVNIGALYKVTTDDRIRLAHIAENEHLRRVVFPSCSRAAGRPIDQLFTIIDLEGVAFTSMMRTTSLLKMFMTMDSNNYPETLAHMAIINAPGWFSTSWGAVKSVLSGDTVRKIEILGKDYHAALLRHIPRENLLVEYGGLSRGCVTDNEGPWQQEEILPELPAPSPLSSVTAIAGTKLQIAGRAAAMAVAVAGVLVEASPGTNADAMERTSGGIISGGGDQRTQRDVVTRRSQSPVRPGAKAVVVAAGPGPDHPAPPASPPLAKRPHHEDLQLQVLQSQQQQPAVPRVITQPQAHVGPGVGSPAPSISDSASDSTHNMTAPLMSNFLSSSESPSPQQQQQRHQQVVPQRHQQQVPLARISPQTSAGGAPAATAATAVTTAALPRRSSGGGASGLVAGLVATLQAAVGHHQPQPLAATVDVGIQRPPSGPPAYYLSHAGANCPQTPLQHQPLGVARGGPAGPAQLLLSSPREDNTGPGTMLSVVSAVYSPPSLMSPLSPMDLQGMTDTAMSRRTEGGNGSSLLGSGAPALVGSGGGVGVSRRSGGGTSTGGFGGMSVVGARMSSFPGSGVTAGSNISAFASSVMASGDLLQGTASAAVAAAAASGPLTQQLSQQPSSSQSQPQQQPSDMDDAESVRISVMSQRSFYSALSHLDQSSCSGITSPNEGSEKARRWSVQRELHAAAIASALAATVERRAAVAAGAATAAAGGGSTAAVGTLAKASISGAALSGPAVGIPPASMLSGVSYIVPPAAQQSFGSYLDQPPPYNTLRAADGSDSFANRDERAAVCEPSDTSGGIGGGAGNGLEAGSNGTAEHYSRGIPQTVDAIAIHVDNDSNGGVSGGGMSRSPSAAAMEDCSLGAGAVRWARGWFFRRRNYGRLVESDNAGDGTGVGSGQGPDSSRQGGTMMLTRGKGGNIGMGTYATMQDGPGTTSPSKLMPKMPSGPHHARGDSWEWDQPSPYDIDQSYGRGGGSGVMNRDMSFGRGGERRRLLRSESPGRRRGLGDVCGCLPCCTIM</sequence>
<evidence type="ECO:0000256" key="2">
    <source>
        <dbReference type="ARBA" id="ARBA00004395"/>
    </source>
</evidence>
<reference evidence="6 7" key="1">
    <citation type="journal article" date="2023" name="IScience">
        <title>Expanded male sex-determining region conserved during the evolution of homothallism in the green alga Volvox.</title>
        <authorList>
            <person name="Yamamoto K."/>
            <person name="Matsuzaki R."/>
            <person name="Mahakham W."/>
            <person name="Heman W."/>
            <person name="Sekimoto H."/>
            <person name="Kawachi M."/>
            <person name="Minakuchi Y."/>
            <person name="Toyoda A."/>
            <person name="Nozaki H."/>
        </authorList>
    </citation>
    <scope>NUCLEOTIDE SEQUENCE [LARGE SCALE GENOMIC DNA]</scope>
    <source>
        <strain evidence="6 7">NIES-4468</strain>
    </source>
</reference>
<dbReference type="PANTHER" id="PTHR45657:SF1">
    <property type="entry name" value="CRAL-TRIO DOMAIN-CONTAINING PROTEIN YKL091C-RELATED"/>
    <property type="match status" value="1"/>
</dbReference>
<dbReference type="CDD" id="cd00170">
    <property type="entry name" value="SEC14"/>
    <property type="match status" value="1"/>
</dbReference>
<protein>
    <recommendedName>
        <fullName evidence="5">CRAL-TRIO domain-containing protein</fullName>
    </recommendedName>
</protein>
<dbReference type="InterPro" id="IPR036273">
    <property type="entry name" value="CRAL/TRIO_N_dom_sf"/>
</dbReference>
<feature type="region of interest" description="Disordered" evidence="4">
    <location>
        <begin position="1040"/>
        <end position="1069"/>
    </location>
</feature>